<feature type="compositionally biased region" description="Basic residues" evidence="2">
    <location>
        <begin position="347"/>
        <end position="372"/>
    </location>
</feature>
<feature type="coiled-coil region" evidence="1">
    <location>
        <begin position="579"/>
        <end position="614"/>
    </location>
</feature>
<accession>A0ABQ8XWG2</accession>
<comment type="caution">
    <text evidence="3">The sequence shown here is derived from an EMBL/GenBank/DDBJ whole genome shotgun (WGS) entry which is preliminary data.</text>
</comment>
<organism evidence="3 4">
    <name type="scientific">Anaeramoeba flamelloides</name>
    <dbReference type="NCBI Taxonomy" id="1746091"/>
    <lineage>
        <taxon>Eukaryota</taxon>
        <taxon>Metamonada</taxon>
        <taxon>Anaeramoebidae</taxon>
        <taxon>Anaeramoeba</taxon>
    </lineage>
</organism>
<evidence type="ECO:0000256" key="1">
    <source>
        <dbReference type="SAM" id="Coils"/>
    </source>
</evidence>
<dbReference type="EMBL" id="JAOAOG010000256">
    <property type="protein sequence ID" value="KAJ6235739.1"/>
    <property type="molecule type" value="Genomic_DNA"/>
</dbReference>
<feature type="compositionally biased region" description="Basic and acidic residues" evidence="2">
    <location>
        <begin position="442"/>
        <end position="454"/>
    </location>
</feature>
<proteinExistence type="predicted"/>
<feature type="compositionally biased region" description="Basic and acidic residues" evidence="2">
    <location>
        <begin position="172"/>
        <end position="182"/>
    </location>
</feature>
<feature type="region of interest" description="Disordered" evidence="2">
    <location>
        <begin position="142"/>
        <end position="196"/>
    </location>
</feature>
<keyword evidence="1" id="KW-0175">Coiled coil</keyword>
<dbReference type="Proteomes" id="UP001150062">
    <property type="component" value="Unassembled WGS sequence"/>
</dbReference>
<feature type="compositionally biased region" description="Basic residues" evidence="2">
    <location>
        <begin position="391"/>
        <end position="409"/>
    </location>
</feature>
<feature type="compositionally biased region" description="Basic and acidic residues" evidence="2">
    <location>
        <begin position="151"/>
        <end position="164"/>
    </location>
</feature>
<feature type="compositionally biased region" description="Polar residues" evidence="2">
    <location>
        <begin position="10"/>
        <end position="40"/>
    </location>
</feature>
<reference evidence="3" key="1">
    <citation type="submission" date="2022-08" db="EMBL/GenBank/DDBJ databases">
        <title>Novel sulfate-reducing endosymbionts in the free-living metamonad Anaeramoeba.</title>
        <authorList>
            <person name="Jerlstrom-Hultqvist J."/>
            <person name="Cepicka I."/>
            <person name="Gallot-Lavallee L."/>
            <person name="Salas-Leiva D."/>
            <person name="Curtis B.A."/>
            <person name="Zahonova K."/>
            <person name="Pipaliya S."/>
            <person name="Dacks J."/>
            <person name="Roger A.J."/>
        </authorList>
    </citation>
    <scope>NUCLEOTIDE SEQUENCE</scope>
    <source>
        <strain evidence="3">Schooner1</strain>
    </source>
</reference>
<feature type="compositionally biased region" description="Basic and acidic residues" evidence="2">
    <location>
        <begin position="481"/>
        <end position="493"/>
    </location>
</feature>
<feature type="compositionally biased region" description="Basic and acidic residues" evidence="2">
    <location>
        <begin position="54"/>
        <end position="73"/>
    </location>
</feature>
<evidence type="ECO:0000313" key="3">
    <source>
        <dbReference type="EMBL" id="KAJ6235739.1"/>
    </source>
</evidence>
<keyword evidence="4" id="KW-1185">Reference proteome</keyword>
<feature type="compositionally biased region" description="Acidic residues" evidence="2">
    <location>
        <begin position="471"/>
        <end position="480"/>
    </location>
</feature>
<protein>
    <submittedName>
        <fullName evidence="3">Fip1-like 1 protein</fullName>
    </submittedName>
</protein>
<feature type="compositionally biased region" description="Low complexity" evidence="2">
    <location>
        <begin position="75"/>
        <end position="85"/>
    </location>
</feature>
<sequence>MRRSNENHYNEYSTENSSVHNSNQSLTRNNHYEPQNSRNVSYDHSEQNYHPSYSRKDAWKMRERQPQARDEIYSNHNNHNNGFGHRNQRNSNDNNPEYENSVDWGKQNLIMRSNSSQPKYNSYENGNNSQLLTNMDYKETNFDRGNNLQSRENRFYQNKARENQNTEILRYSNRDRNLRSVRDGGSGGRGNQRDNRNFQRQLTSIKIFDLPDELFEILPLSKLVGKYGQVIKIIINPDRTSWIRFKSFQCARRSYKNLIDYQNKYNFGVQWPYLKIKERTQDLRRLKEEEDNNFGKKVEPKSTSYGVEKEIKDLAYDIEKSIKKFKHKYQKQIKPSSSSSSSSRSSHSTKHSKKRKSYSQEKKKKVNKRSSKMKYDKFSSSGQDVEENKDMKKRRRKREEKKYRKRRNHNSSSSTEGKSERKDQNQKSKVKMNQSESESESENEKKNKTHNNYEEKDENENENEKKKYENESENENENEKDEVIDNDKEIQKNQDFENEMKTLYDIGINKYGILITDFKQPKAMTRENFLLKLQEKQNRLYLFAKKSEGKDQKEIISNASYSLQKLILKEMENTLNFFKLDQKQEMEKEKENEKEMVKEKEQENENEIETFKNSEIYHSKGNIINATWELDSNIHPKQIQDYLSTFGDIDQIIKSNENFLILKYTYPHDAKIAIQESKNCKFTNLQVKFEDQN</sequence>
<gene>
    <name evidence="3" type="ORF">M0813_28572</name>
</gene>
<name>A0ABQ8XWG2_9EUKA</name>
<evidence type="ECO:0000313" key="4">
    <source>
        <dbReference type="Proteomes" id="UP001150062"/>
    </source>
</evidence>
<feature type="compositionally biased region" description="Low complexity" evidence="2">
    <location>
        <begin position="332"/>
        <end position="346"/>
    </location>
</feature>
<feature type="region of interest" description="Disordered" evidence="2">
    <location>
        <begin position="1"/>
        <end position="101"/>
    </location>
</feature>
<feature type="region of interest" description="Disordered" evidence="2">
    <location>
        <begin position="327"/>
        <end position="493"/>
    </location>
</feature>
<feature type="compositionally biased region" description="Basic and acidic residues" evidence="2">
    <location>
        <begin position="417"/>
        <end position="426"/>
    </location>
</feature>
<evidence type="ECO:0000256" key="2">
    <source>
        <dbReference type="SAM" id="MobiDB-lite"/>
    </source>
</evidence>